<protein>
    <recommendedName>
        <fullName evidence="2">HNH nuclease domain-containing protein</fullName>
    </recommendedName>
</protein>
<feature type="compositionally biased region" description="Low complexity" evidence="1">
    <location>
        <begin position="342"/>
        <end position="353"/>
    </location>
</feature>
<dbReference type="AlphaFoldDB" id="A0A9W9XY04"/>
<proteinExistence type="predicted"/>
<evidence type="ECO:0000259" key="2">
    <source>
        <dbReference type="Pfam" id="PF13391"/>
    </source>
</evidence>
<feature type="region of interest" description="Disordered" evidence="1">
    <location>
        <begin position="394"/>
        <end position="458"/>
    </location>
</feature>
<feature type="domain" description="HNH nuclease" evidence="2">
    <location>
        <begin position="136"/>
        <end position="224"/>
    </location>
</feature>
<evidence type="ECO:0000313" key="3">
    <source>
        <dbReference type="EMBL" id="KAJ5512303.1"/>
    </source>
</evidence>
<dbReference type="OrthoDB" id="5416097at2759"/>
<organism evidence="3 4">
    <name type="scientific">Penicillium fimorum</name>
    <dbReference type="NCBI Taxonomy" id="1882269"/>
    <lineage>
        <taxon>Eukaryota</taxon>
        <taxon>Fungi</taxon>
        <taxon>Dikarya</taxon>
        <taxon>Ascomycota</taxon>
        <taxon>Pezizomycotina</taxon>
        <taxon>Eurotiomycetes</taxon>
        <taxon>Eurotiomycetidae</taxon>
        <taxon>Eurotiales</taxon>
        <taxon>Aspergillaceae</taxon>
        <taxon>Penicillium</taxon>
    </lineage>
</organism>
<dbReference type="EMBL" id="JAPWDS010000002">
    <property type="protein sequence ID" value="KAJ5512303.1"/>
    <property type="molecule type" value="Genomic_DNA"/>
</dbReference>
<dbReference type="InterPro" id="IPR003615">
    <property type="entry name" value="HNH_nuc"/>
</dbReference>
<sequence>MSNASTPTPSSSSELDRSPTVVRVNDENFNVPSTQRKIMIRRLKKVLLEQRVPAPFWAVVQLCDLEKLEYIVQIAHFSLKMMDILAELACALPFKWTVKPSPSQLDSAFPPLTFGPPTKIAPVAIYAARKRDGEKCAITGTRKIYQTAQIFPAGLASSRLQDDPASPTIWRFVDMFWGKTTVQRWRRAVFNNPIAPQSPVNDCSNLICLRRDIRSAWTSGLFALRPVWISEHMTEMELEFYWQPKQDHGLYDVVDLAKLPVSTKKVNSVDKLVVAVGVRGEPSYRVIESGYRFRMTTDDPYLRPLPSFDLLDMQWHFNRLVSLSAAPTLFDEDDEEYDDSSSMDTQSQMTTQPQPGPKQPSELENEDDVLAWVNSSFSSDSLPESEFVEDISASMIGPLPGSDINRSRNVSQTSTTSTTSARSASSEDQAGSEGSAGLAGSPGLIDVISGTGNLSIDF</sequence>
<dbReference type="Pfam" id="PF13391">
    <property type="entry name" value="HNH_2"/>
    <property type="match status" value="1"/>
</dbReference>
<evidence type="ECO:0000313" key="4">
    <source>
        <dbReference type="Proteomes" id="UP001149954"/>
    </source>
</evidence>
<gene>
    <name evidence="3" type="ORF">N7463_001855</name>
</gene>
<evidence type="ECO:0000256" key="1">
    <source>
        <dbReference type="SAM" id="MobiDB-lite"/>
    </source>
</evidence>
<name>A0A9W9XY04_9EURO</name>
<reference evidence="3" key="2">
    <citation type="journal article" date="2023" name="IMA Fungus">
        <title>Comparative genomic study of the Penicillium genus elucidates a diverse pangenome and 15 lateral gene transfer events.</title>
        <authorList>
            <person name="Petersen C."/>
            <person name="Sorensen T."/>
            <person name="Nielsen M.R."/>
            <person name="Sondergaard T.E."/>
            <person name="Sorensen J.L."/>
            <person name="Fitzpatrick D.A."/>
            <person name="Frisvad J.C."/>
            <person name="Nielsen K.L."/>
        </authorList>
    </citation>
    <scope>NUCLEOTIDE SEQUENCE</scope>
    <source>
        <strain evidence="3">IBT 29495</strain>
    </source>
</reference>
<accession>A0A9W9XY04</accession>
<feature type="region of interest" description="Disordered" evidence="1">
    <location>
        <begin position="333"/>
        <end position="363"/>
    </location>
</feature>
<feature type="compositionally biased region" description="Low complexity" evidence="1">
    <location>
        <begin position="407"/>
        <end position="443"/>
    </location>
</feature>
<dbReference type="Proteomes" id="UP001149954">
    <property type="component" value="Unassembled WGS sequence"/>
</dbReference>
<comment type="caution">
    <text evidence="3">The sequence shown here is derived from an EMBL/GenBank/DDBJ whole genome shotgun (WGS) entry which is preliminary data.</text>
</comment>
<keyword evidence="4" id="KW-1185">Reference proteome</keyword>
<reference evidence="3" key="1">
    <citation type="submission" date="2022-12" db="EMBL/GenBank/DDBJ databases">
        <authorList>
            <person name="Petersen C."/>
        </authorList>
    </citation>
    <scope>NUCLEOTIDE SEQUENCE</scope>
    <source>
        <strain evidence="3">IBT 29495</strain>
    </source>
</reference>